<evidence type="ECO:0000313" key="5">
    <source>
        <dbReference type="EMBL" id="KNC77894.1"/>
    </source>
</evidence>
<feature type="transmembrane region" description="Helical" evidence="3">
    <location>
        <begin position="261"/>
        <end position="281"/>
    </location>
</feature>
<keyword evidence="3" id="KW-0812">Transmembrane</keyword>
<dbReference type="Gene3D" id="1.20.5.110">
    <property type="match status" value="1"/>
</dbReference>
<proteinExistence type="inferred from homology"/>
<evidence type="ECO:0000256" key="1">
    <source>
        <dbReference type="ARBA" id="ARBA00009063"/>
    </source>
</evidence>
<dbReference type="OrthoDB" id="364348at2759"/>
<dbReference type="PROSITE" id="PS50192">
    <property type="entry name" value="T_SNARE"/>
    <property type="match status" value="1"/>
</dbReference>
<dbReference type="STRING" id="667725.A0A0L0FM81"/>
<evidence type="ECO:0000259" key="4">
    <source>
        <dbReference type="PROSITE" id="PS50192"/>
    </source>
</evidence>
<feature type="compositionally biased region" description="Basic and acidic residues" evidence="2">
    <location>
        <begin position="79"/>
        <end position="91"/>
    </location>
</feature>
<dbReference type="GO" id="GO:0006906">
    <property type="term" value="P:vesicle fusion"/>
    <property type="evidence" value="ECO:0007669"/>
    <property type="project" value="TreeGrafter"/>
</dbReference>
<dbReference type="SUPFAM" id="SSF47661">
    <property type="entry name" value="t-snare proteins"/>
    <property type="match status" value="1"/>
</dbReference>
<dbReference type="InterPro" id="IPR045242">
    <property type="entry name" value="Syntaxin"/>
</dbReference>
<dbReference type="Proteomes" id="UP000054560">
    <property type="component" value="Unassembled WGS sequence"/>
</dbReference>
<dbReference type="eggNOG" id="KOG0811">
    <property type="taxonomic scope" value="Eukaryota"/>
</dbReference>
<keyword evidence="3" id="KW-0472">Membrane</keyword>
<keyword evidence="6" id="KW-1185">Reference proteome</keyword>
<dbReference type="GO" id="GO:0000149">
    <property type="term" value="F:SNARE binding"/>
    <property type="evidence" value="ECO:0007669"/>
    <property type="project" value="TreeGrafter"/>
</dbReference>
<feature type="domain" description="T-SNARE coiled-coil homology" evidence="4">
    <location>
        <begin position="186"/>
        <end position="248"/>
    </location>
</feature>
<reference evidence="5 6" key="1">
    <citation type="submission" date="2011-02" db="EMBL/GenBank/DDBJ databases">
        <title>The Genome Sequence of Sphaeroforma arctica JP610.</title>
        <authorList>
            <consortium name="The Broad Institute Genome Sequencing Platform"/>
            <person name="Russ C."/>
            <person name="Cuomo C."/>
            <person name="Young S.K."/>
            <person name="Zeng Q."/>
            <person name="Gargeya S."/>
            <person name="Alvarado L."/>
            <person name="Berlin A."/>
            <person name="Chapman S.B."/>
            <person name="Chen Z."/>
            <person name="Freedman E."/>
            <person name="Gellesch M."/>
            <person name="Goldberg J."/>
            <person name="Griggs A."/>
            <person name="Gujja S."/>
            <person name="Heilman E."/>
            <person name="Heiman D."/>
            <person name="Howarth C."/>
            <person name="Mehta T."/>
            <person name="Neiman D."/>
            <person name="Pearson M."/>
            <person name="Roberts A."/>
            <person name="Saif S."/>
            <person name="Shea T."/>
            <person name="Shenoy N."/>
            <person name="Sisk P."/>
            <person name="Stolte C."/>
            <person name="Sykes S."/>
            <person name="White J."/>
            <person name="Yandava C."/>
            <person name="Burger G."/>
            <person name="Gray M.W."/>
            <person name="Holland P.W.H."/>
            <person name="King N."/>
            <person name="Lang F.B.F."/>
            <person name="Roger A.J."/>
            <person name="Ruiz-Trillo I."/>
            <person name="Haas B."/>
            <person name="Nusbaum C."/>
            <person name="Birren B."/>
        </authorList>
    </citation>
    <scope>NUCLEOTIDE SEQUENCE [LARGE SCALE GENOMIC DNA]</scope>
    <source>
        <strain evidence="5 6">JP610</strain>
    </source>
</reference>
<evidence type="ECO:0000256" key="2">
    <source>
        <dbReference type="SAM" id="MobiDB-lite"/>
    </source>
</evidence>
<dbReference type="PROSITE" id="PS00914">
    <property type="entry name" value="SYNTAXIN"/>
    <property type="match status" value="1"/>
</dbReference>
<keyword evidence="3" id="KW-1133">Transmembrane helix</keyword>
<feature type="region of interest" description="Disordered" evidence="2">
    <location>
        <begin position="79"/>
        <end position="170"/>
    </location>
</feature>
<dbReference type="RefSeq" id="XP_014151796.1">
    <property type="nucleotide sequence ID" value="XM_014296321.1"/>
</dbReference>
<dbReference type="InterPro" id="IPR006012">
    <property type="entry name" value="Syntaxin/epimorphin_CS"/>
</dbReference>
<name>A0A0L0FM81_9EUKA</name>
<dbReference type="Gene3D" id="1.20.58.70">
    <property type="match status" value="1"/>
</dbReference>
<evidence type="ECO:0000256" key="3">
    <source>
        <dbReference type="SAM" id="Phobius"/>
    </source>
</evidence>
<organism evidence="5 6">
    <name type="scientific">Sphaeroforma arctica JP610</name>
    <dbReference type="NCBI Taxonomy" id="667725"/>
    <lineage>
        <taxon>Eukaryota</taxon>
        <taxon>Ichthyosporea</taxon>
        <taxon>Ichthyophonida</taxon>
        <taxon>Sphaeroforma</taxon>
    </lineage>
</organism>
<protein>
    <recommendedName>
        <fullName evidence="4">t-SNARE coiled-coil homology domain-containing protein</fullName>
    </recommendedName>
</protein>
<dbReference type="GO" id="GO:0031201">
    <property type="term" value="C:SNARE complex"/>
    <property type="evidence" value="ECO:0007669"/>
    <property type="project" value="TreeGrafter"/>
</dbReference>
<sequence length="282" mass="32268">AQVYLIQKQTALIGDDSKEAAIRKTREEGRALARQIGSDVKDLVRSEQSAPTNDNIRRIKLAKLKTDFTDVLRRYEAAEREAGEKERDVLRIARQSQDSAGRDEVLIDIDGDDDQNDAEPGALPLSRRERRSQDMRNSPRRQQRRNPQTSQRQQQPYAPPARQTQQQMQAQMELDMQLDDRITYNERTIAQREQGITEIEQTIEEVNSLFQDLGALVHEQGHMLDNIESNIVSASDTVEEAHEQVLTAEGYQKSSQTRMCYMLYFFLAILGLVVLILLLTLA</sequence>
<dbReference type="EMBL" id="KQ242607">
    <property type="protein sequence ID" value="KNC77894.1"/>
    <property type="molecule type" value="Genomic_DNA"/>
</dbReference>
<dbReference type="GO" id="GO:0006886">
    <property type="term" value="P:intracellular protein transport"/>
    <property type="evidence" value="ECO:0007669"/>
    <property type="project" value="InterPro"/>
</dbReference>
<accession>A0A0L0FM81</accession>
<feature type="non-terminal residue" evidence="5">
    <location>
        <position position="1"/>
    </location>
</feature>
<feature type="compositionally biased region" description="Low complexity" evidence="2">
    <location>
        <begin position="145"/>
        <end position="170"/>
    </location>
</feature>
<feature type="compositionally biased region" description="Acidic residues" evidence="2">
    <location>
        <begin position="106"/>
        <end position="117"/>
    </location>
</feature>
<dbReference type="PANTHER" id="PTHR19957">
    <property type="entry name" value="SYNTAXIN"/>
    <property type="match status" value="1"/>
</dbReference>
<gene>
    <name evidence="5" type="ORF">SARC_09660</name>
</gene>
<dbReference type="SMART" id="SM00397">
    <property type="entry name" value="t_SNARE"/>
    <property type="match status" value="1"/>
</dbReference>
<dbReference type="Pfam" id="PF14523">
    <property type="entry name" value="Syntaxin_2"/>
    <property type="match status" value="1"/>
</dbReference>
<dbReference type="GO" id="GO:0012505">
    <property type="term" value="C:endomembrane system"/>
    <property type="evidence" value="ECO:0007669"/>
    <property type="project" value="TreeGrafter"/>
</dbReference>
<dbReference type="GO" id="GO:0005484">
    <property type="term" value="F:SNAP receptor activity"/>
    <property type="evidence" value="ECO:0007669"/>
    <property type="project" value="InterPro"/>
</dbReference>
<dbReference type="InterPro" id="IPR006011">
    <property type="entry name" value="Syntaxin_N"/>
</dbReference>
<dbReference type="PANTHER" id="PTHR19957:SF38">
    <property type="entry name" value="LD27581P"/>
    <property type="match status" value="1"/>
</dbReference>
<evidence type="ECO:0000313" key="6">
    <source>
        <dbReference type="Proteomes" id="UP000054560"/>
    </source>
</evidence>
<dbReference type="GeneID" id="25910164"/>
<dbReference type="InterPro" id="IPR010989">
    <property type="entry name" value="SNARE"/>
</dbReference>
<comment type="similarity">
    <text evidence="1">Belongs to the syntaxin family.</text>
</comment>
<dbReference type="GO" id="GO:0048278">
    <property type="term" value="P:vesicle docking"/>
    <property type="evidence" value="ECO:0007669"/>
    <property type="project" value="TreeGrafter"/>
</dbReference>
<dbReference type="Pfam" id="PF05739">
    <property type="entry name" value="SNARE"/>
    <property type="match status" value="1"/>
</dbReference>
<dbReference type="CDD" id="cd15840">
    <property type="entry name" value="SNARE_Qa"/>
    <property type="match status" value="1"/>
</dbReference>
<dbReference type="InterPro" id="IPR000727">
    <property type="entry name" value="T_SNARE_dom"/>
</dbReference>
<dbReference type="AlphaFoldDB" id="A0A0L0FM81"/>